<feature type="transmembrane region" description="Helical" evidence="18">
    <location>
        <begin position="121"/>
        <end position="145"/>
    </location>
</feature>
<dbReference type="FunFam" id="1.20.1420.30:FF:000009">
    <property type="entry name" value="sodium/potassium/calcium exchanger 5 isoform X2"/>
    <property type="match status" value="1"/>
</dbReference>
<dbReference type="OrthoDB" id="2127281at2759"/>
<dbReference type="GO" id="GO:0005886">
    <property type="term" value="C:plasma membrane"/>
    <property type="evidence" value="ECO:0007669"/>
    <property type="project" value="TreeGrafter"/>
</dbReference>
<keyword evidence="4" id="KW-0050">Antiport</keyword>
<dbReference type="Proteomes" id="UP000507470">
    <property type="component" value="Unassembled WGS sequence"/>
</dbReference>
<dbReference type="AlphaFoldDB" id="A0A6J8B9B5"/>
<dbReference type="FunFam" id="1.20.1420.30:FF:000004">
    <property type="entry name" value="Sodium/potassium/calcium exchanger 2 isoform 1"/>
    <property type="match status" value="1"/>
</dbReference>
<keyword evidence="12 18" id="KW-1133">Transmembrane helix</keyword>
<dbReference type="Pfam" id="PF01699">
    <property type="entry name" value="Na_Ca_ex"/>
    <property type="match status" value="2"/>
</dbReference>
<comment type="similarity">
    <text evidence="2">Belongs to the Ca(2+):cation antiporter (CaCA) (TC 2.A.19) family. SLC24A subfamily.</text>
</comment>
<evidence type="ECO:0000256" key="14">
    <source>
        <dbReference type="ARBA" id="ARBA00023065"/>
    </source>
</evidence>
<feature type="transmembrane region" description="Helical" evidence="18">
    <location>
        <begin position="354"/>
        <end position="377"/>
    </location>
</feature>
<accession>A0A6J8B9B5</accession>
<feature type="transmembrane region" description="Helical" evidence="18">
    <location>
        <begin position="185"/>
        <end position="203"/>
    </location>
</feature>
<evidence type="ECO:0000256" key="5">
    <source>
        <dbReference type="ARBA" id="ARBA00022538"/>
    </source>
</evidence>
<evidence type="ECO:0000259" key="19">
    <source>
        <dbReference type="Pfam" id="PF01699"/>
    </source>
</evidence>
<dbReference type="GO" id="GO:0015293">
    <property type="term" value="F:symporter activity"/>
    <property type="evidence" value="ECO:0007669"/>
    <property type="project" value="UniProtKB-KW"/>
</dbReference>
<comment type="subcellular location">
    <subcellularLocation>
        <location evidence="1">Membrane</location>
        <topology evidence="1">Multi-pass membrane protein</topology>
    </subcellularLocation>
</comment>
<evidence type="ECO:0000256" key="2">
    <source>
        <dbReference type="ARBA" id="ARBA00005364"/>
    </source>
</evidence>
<evidence type="ECO:0000256" key="11">
    <source>
        <dbReference type="ARBA" id="ARBA00022958"/>
    </source>
</evidence>
<evidence type="ECO:0000256" key="13">
    <source>
        <dbReference type="ARBA" id="ARBA00023053"/>
    </source>
</evidence>
<gene>
    <name evidence="20" type="ORF">MCOR_16415</name>
</gene>
<name>A0A6J8B9B5_MYTCO</name>
<feature type="transmembrane region" description="Helical" evidence="18">
    <location>
        <begin position="487"/>
        <end position="506"/>
    </location>
</feature>
<feature type="transmembrane region" description="Helical" evidence="18">
    <location>
        <begin position="82"/>
        <end position="100"/>
    </location>
</feature>
<evidence type="ECO:0000256" key="8">
    <source>
        <dbReference type="ARBA" id="ARBA00022729"/>
    </source>
</evidence>
<feature type="region of interest" description="Disordered" evidence="17">
    <location>
        <begin position="36"/>
        <end position="55"/>
    </location>
</feature>
<evidence type="ECO:0000256" key="1">
    <source>
        <dbReference type="ARBA" id="ARBA00004141"/>
    </source>
</evidence>
<evidence type="ECO:0000256" key="3">
    <source>
        <dbReference type="ARBA" id="ARBA00022448"/>
    </source>
</evidence>
<dbReference type="Gene3D" id="1.20.1420.30">
    <property type="entry name" value="NCX, central ion-binding region"/>
    <property type="match status" value="2"/>
</dbReference>
<sequence length="521" mass="58241">MKRYHCKRHGRYLKLGILVILYTLVVLGTLVYRASGGQPHTHQRHKRDLSEDDENNTDCIPRSVDNFPGNFFTLEQTQDGGVFLHIFIALYLFSALAIVCDDYFVASLEVICDELKLKEDVAGATFMAAGSSAPEFFTALIGVFISKSDVGVGTIVGSAVFNILFIVGVCALFSGMVVNLTWWPMLRDCVYYIVAVATLVIVIQNGKVYWYEALIMFLLYLGYILIMYWNKDLEDYFERLYRKLRHIPEDPPSQNETQSLTGSQKISNGVYNTSKDSVKDVEDAKNDEAETSFTGTHESVPHEGHKDSKEYESPWLIPISFPARILWVTMLPVKALLYISIPDCRLPGRWRKMYPLTFIMSVVWIAGFSYIMVWMITIAGDSLGIADTVMGLTILAAGTSVPDCLSSLFVSRDGFGDMAVANSIGSNVFDILVCLGLPWLIETAAVNHGDYVKISSEGLIYSSITLLSTVIFLLLAMFFTKWTLSKPFGIVCLSAYVIVITFSVLYELNVFGNFVAEICPR</sequence>
<feature type="transmembrane region" description="Helical" evidence="18">
    <location>
        <begin position="151"/>
        <end position="173"/>
    </location>
</feature>
<keyword evidence="3" id="KW-0813">Transport</keyword>
<keyword evidence="5" id="KW-0633">Potassium transport</keyword>
<proteinExistence type="inferred from homology"/>
<dbReference type="PANTHER" id="PTHR10846:SF73">
    <property type="entry name" value="SODIUM_CALCIUM EXCHANGER MEMBRANE REGION DOMAIN-CONTAINING PROTEIN"/>
    <property type="match status" value="1"/>
</dbReference>
<dbReference type="NCBIfam" id="TIGR00367">
    <property type="entry name" value="calcium/sodium antiporter"/>
    <property type="match status" value="1"/>
</dbReference>
<evidence type="ECO:0000256" key="16">
    <source>
        <dbReference type="ARBA" id="ARBA00023201"/>
    </source>
</evidence>
<feature type="transmembrane region" description="Helical" evidence="18">
    <location>
        <begin position="460"/>
        <end position="480"/>
    </location>
</feature>
<dbReference type="EMBL" id="CACVKT020002888">
    <property type="protein sequence ID" value="CAC5380465.1"/>
    <property type="molecule type" value="Genomic_DNA"/>
</dbReference>
<feature type="compositionally biased region" description="Basic and acidic residues" evidence="17">
    <location>
        <begin position="299"/>
        <end position="308"/>
    </location>
</feature>
<evidence type="ECO:0000313" key="21">
    <source>
        <dbReference type="Proteomes" id="UP000507470"/>
    </source>
</evidence>
<keyword evidence="8" id="KW-0732">Signal</keyword>
<feature type="domain" description="Sodium/calcium exchanger membrane region" evidence="19">
    <location>
        <begin position="86"/>
        <end position="229"/>
    </location>
</feature>
<evidence type="ECO:0000256" key="15">
    <source>
        <dbReference type="ARBA" id="ARBA00023136"/>
    </source>
</evidence>
<keyword evidence="9" id="KW-0106">Calcium</keyword>
<dbReference type="PANTHER" id="PTHR10846">
    <property type="entry name" value="SODIUM/POTASSIUM/CALCIUM EXCHANGER"/>
    <property type="match status" value="1"/>
</dbReference>
<keyword evidence="6" id="KW-0109">Calcium transport</keyword>
<dbReference type="GO" id="GO:0006874">
    <property type="term" value="P:intracellular calcium ion homeostasis"/>
    <property type="evidence" value="ECO:0007669"/>
    <property type="project" value="TreeGrafter"/>
</dbReference>
<evidence type="ECO:0000256" key="6">
    <source>
        <dbReference type="ARBA" id="ARBA00022568"/>
    </source>
</evidence>
<keyword evidence="21" id="KW-1185">Reference proteome</keyword>
<feature type="transmembrane region" description="Helical" evidence="18">
    <location>
        <begin position="209"/>
        <end position="229"/>
    </location>
</feature>
<keyword evidence="14" id="KW-0406">Ion transport</keyword>
<feature type="transmembrane region" description="Helical" evidence="18">
    <location>
        <begin position="389"/>
        <end position="410"/>
    </location>
</feature>
<protein>
    <submittedName>
        <fullName evidence="20">SLC24A5</fullName>
    </submittedName>
</protein>
<evidence type="ECO:0000256" key="4">
    <source>
        <dbReference type="ARBA" id="ARBA00022449"/>
    </source>
</evidence>
<keyword evidence="7 18" id="KW-0812">Transmembrane</keyword>
<dbReference type="InterPro" id="IPR004837">
    <property type="entry name" value="NaCa_Exmemb"/>
</dbReference>
<keyword evidence="13" id="KW-0915">Sodium</keyword>
<reference evidence="20 21" key="1">
    <citation type="submission" date="2020-06" db="EMBL/GenBank/DDBJ databases">
        <authorList>
            <person name="Li R."/>
            <person name="Bekaert M."/>
        </authorList>
    </citation>
    <scope>NUCLEOTIDE SEQUENCE [LARGE SCALE GENOMIC DNA]</scope>
    <source>
        <strain evidence="21">wild</strain>
    </source>
</reference>
<organism evidence="20 21">
    <name type="scientific">Mytilus coruscus</name>
    <name type="common">Sea mussel</name>
    <dbReference type="NCBI Taxonomy" id="42192"/>
    <lineage>
        <taxon>Eukaryota</taxon>
        <taxon>Metazoa</taxon>
        <taxon>Spiralia</taxon>
        <taxon>Lophotrochozoa</taxon>
        <taxon>Mollusca</taxon>
        <taxon>Bivalvia</taxon>
        <taxon>Autobranchia</taxon>
        <taxon>Pteriomorphia</taxon>
        <taxon>Mytilida</taxon>
        <taxon>Mytiloidea</taxon>
        <taxon>Mytilidae</taxon>
        <taxon>Mytilinae</taxon>
        <taxon>Mytilus</taxon>
    </lineage>
</organism>
<evidence type="ECO:0000256" key="17">
    <source>
        <dbReference type="SAM" id="MobiDB-lite"/>
    </source>
</evidence>
<feature type="region of interest" description="Disordered" evidence="17">
    <location>
        <begin position="251"/>
        <end position="308"/>
    </location>
</feature>
<dbReference type="GO" id="GO:0008273">
    <property type="term" value="F:calcium, potassium:sodium antiporter activity"/>
    <property type="evidence" value="ECO:0007669"/>
    <property type="project" value="TreeGrafter"/>
</dbReference>
<feature type="compositionally biased region" description="Basic and acidic residues" evidence="17">
    <location>
        <begin position="276"/>
        <end position="288"/>
    </location>
</feature>
<feature type="domain" description="Sodium/calcium exchanger membrane region" evidence="19">
    <location>
        <begin position="355"/>
        <end position="504"/>
    </location>
</feature>
<evidence type="ECO:0000313" key="20">
    <source>
        <dbReference type="EMBL" id="CAC5380465.1"/>
    </source>
</evidence>
<evidence type="ECO:0000256" key="18">
    <source>
        <dbReference type="SAM" id="Phobius"/>
    </source>
</evidence>
<feature type="transmembrane region" description="Helical" evidence="18">
    <location>
        <begin position="12"/>
        <end position="32"/>
    </location>
</feature>
<dbReference type="InterPro" id="IPR044880">
    <property type="entry name" value="NCX_ion-bd_dom_sf"/>
</dbReference>
<dbReference type="GO" id="GO:0005262">
    <property type="term" value="F:calcium channel activity"/>
    <property type="evidence" value="ECO:0007669"/>
    <property type="project" value="TreeGrafter"/>
</dbReference>
<evidence type="ECO:0000256" key="7">
    <source>
        <dbReference type="ARBA" id="ARBA00022692"/>
    </source>
</evidence>
<feature type="transmembrane region" description="Helical" evidence="18">
    <location>
        <begin position="419"/>
        <end position="440"/>
    </location>
</feature>
<keyword evidence="10" id="KW-0769">Symport</keyword>
<evidence type="ECO:0000256" key="12">
    <source>
        <dbReference type="ARBA" id="ARBA00022989"/>
    </source>
</evidence>
<feature type="compositionally biased region" description="Polar residues" evidence="17">
    <location>
        <begin position="252"/>
        <end position="275"/>
    </location>
</feature>
<evidence type="ECO:0000256" key="10">
    <source>
        <dbReference type="ARBA" id="ARBA00022847"/>
    </source>
</evidence>
<keyword evidence="15 18" id="KW-0472">Membrane</keyword>
<keyword evidence="11" id="KW-0630">Potassium</keyword>
<keyword evidence="16" id="KW-0739">Sodium transport</keyword>
<dbReference type="InterPro" id="IPR004481">
    <property type="entry name" value="K/Na/Ca-exchanger"/>
</dbReference>
<evidence type="ECO:0000256" key="9">
    <source>
        <dbReference type="ARBA" id="ARBA00022837"/>
    </source>
</evidence>